<evidence type="ECO:0000313" key="1">
    <source>
        <dbReference type="EMBL" id="EDL99624.1"/>
    </source>
</evidence>
<dbReference type="Proteomes" id="UP000234681">
    <property type="component" value="Chromosome 14"/>
</dbReference>
<organism evidence="1 2">
    <name type="scientific">Rattus norvegicus</name>
    <name type="common">Rat</name>
    <dbReference type="NCBI Taxonomy" id="10116"/>
    <lineage>
        <taxon>Eukaryota</taxon>
        <taxon>Metazoa</taxon>
        <taxon>Chordata</taxon>
        <taxon>Craniata</taxon>
        <taxon>Vertebrata</taxon>
        <taxon>Euteleostomi</taxon>
        <taxon>Mammalia</taxon>
        <taxon>Eutheria</taxon>
        <taxon>Euarchontoglires</taxon>
        <taxon>Glires</taxon>
        <taxon>Rodentia</taxon>
        <taxon>Myomorpha</taxon>
        <taxon>Muroidea</taxon>
        <taxon>Muridae</taxon>
        <taxon>Murinae</taxon>
        <taxon>Rattus</taxon>
    </lineage>
</organism>
<protein>
    <submittedName>
        <fullName evidence="1">RCG37851, isoform CRA_c</fullName>
    </submittedName>
</protein>
<evidence type="ECO:0000313" key="2">
    <source>
        <dbReference type="Proteomes" id="UP000234681"/>
    </source>
</evidence>
<name>A6K653_RAT</name>
<sequence length="49" mass="5652">MNTDSITSSNLEEERWHLEPCGNFSPVDTVRCHSEDRLVTQELMSKISE</sequence>
<accession>A6K653</accession>
<gene>
    <name evidence="1" type="ORF">rCG_37851</name>
</gene>
<reference evidence="2" key="1">
    <citation type="submission" date="2005-09" db="EMBL/GenBank/DDBJ databases">
        <authorList>
            <person name="Mural R.J."/>
            <person name="Li P.W."/>
            <person name="Adams M.D."/>
            <person name="Amanatides P.G."/>
            <person name="Baden-Tillson H."/>
            <person name="Barnstead M."/>
            <person name="Chin S.H."/>
            <person name="Dew I."/>
            <person name="Evans C.A."/>
            <person name="Ferriera S."/>
            <person name="Flanigan M."/>
            <person name="Fosler C."/>
            <person name="Glodek A."/>
            <person name="Gu Z."/>
            <person name="Holt R.A."/>
            <person name="Jennings D."/>
            <person name="Kraft C.L."/>
            <person name="Lu F."/>
            <person name="Nguyen T."/>
            <person name="Nusskern D.R."/>
            <person name="Pfannkoch C.M."/>
            <person name="Sitter C."/>
            <person name="Sutton G.G."/>
            <person name="Venter J.C."/>
            <person name="Wang Z."/>
            <person name="Woodage T."/>
            <person name="Zheng X.H."/>
            <person name="Zhong F."/>
        </authorList>
    </citation>
    <scope>NUCLEOTIDE SEQUENCE [LARGE SCALE GENOMIC DNA]</scope>
    <source>
        <strain>BN</strain>
        <strain evidence="2">Sprague-Dawley</strain>
    </source>
</reference>
<dbReference type="AlphaFoldDB" id="A6K653"/>
<proteinExistence type="predicted"/>
<dbReference type="EMBL" id="CH474022">
    <property type="protein sequence ID" value="EDL99624.1"/>
    <property type="molecule type" value="Genomic_DNA"/>
</dbReference>